<sequence>MREERSPRTNLSKQSLVMWEETPLRSAETHSGGIHSHAEDAESSTSLLVRCTDCKPRVSSTWRMNEWRVGGARGPRDRYKHACCIRGNCVYLYGGRETKIQKDLWRYNVLLNEWSELDTNTEEAPEELEEHTMVESEGVLYIFGGMLDSAYAEVKTPLWMYLIENSEWSLETSSCDSGPGPRHGHSAVTYQDGMYLYGGLTGLKEQSDFWKWDFSSLSWSRIRVLSGPSKLFGHTAVTFKDAMLLFGGGETQNGGKSPFWKFQFSAETWQRLDGGPLQPKSYHSCMGWGVSFLQCGNHFSTSQNSKSEAKSWSFKNRYFPSFTEGSADHQDNGIEMQTFNTQSKAEEQETGQKSRPTEDVSPQCLTAHTNSEGQSTEDPQDLLLIVGGKPLSGRTAISVWKISLDKV</sequence>
<dbReference type="Pfam" id="PF01344">
    <property type="entry name" value="Kelch_1"/>
    <property type="match status" value="1"/>
</dbReference>
<evidence type="ECO:0000256" key="1">
    <source>
        <dbReference type="ARBA" id="ARBA00022441"/>
    </source>
</evidence>
<reference evidence="3 4" key="1">
    <citation type="journal article" date="2021" name="Cell">
        <title>Tracing the genetic footprints of vertebrate landing in non-teleost ray-finned fishes.</title>
        <authorList>
            <person name="Bi X."/>
            <person name="Wang K."/>
            <person name="Yang L."/>
            <person name="Pan H."/>
            <person name="Jiang H."/>
            <person name="Wei Q."/>
            <person name="Fang M."/>
            <person name="Yu H."/>
            <person name="Zhu C."/>
            <person name="Cai Y."/>
            <person name="He Y."/>
            <person name="Gan X."/>
            <person name="Zeng H."/>
            <person name="Yu D."/>
            <person name="Zhu Y."/>
            <person name="Jiang H."/>
            <person name="Qiu Q."/>
            <person name="Yang H."/>
            <person name="Zhang Y.E."/>
            <person name="Wang W."/>
            <person name="Zhu M."/>
            <person name="He S."/>
            <person name="Zhang G."/>
        </authorList>
    </citation>
    <scope>NUCLEOTIDE SEQUENCE [LARGE SCALE GENOMIC DNA]</scope>
    <source>
        <strain evidence="3">Bchr_013</strain>
    </source>
</reference>
<keyword evidence="4" id="KW-1185">Reference proteome</keyword>
<protein>
    <submittedName>
        <fullName evidence="3">TYW23 protein</fullName>
    </submittedName>
</protein>
<feature type="compositionally biased region" description="Basic and acidic residues" evidence="2">
    <location>
        <begin position="344"/>
        <end position="358"/>
    </location>
</feature>
<comment type="caution">
    <text evidence="3">The sequence shown here is derived from an EMBL/GenBank/DDBJ whole genome shotgun (WGS) entry which is preliminary data.</text>
</comment>
<keyword evidence="1" id="KW-0880">Kelch repeat</keyword>
<feature type="non-terminal residue" evidence="3">
    <location>
        <position position="407"/>
    </location>
</feature>
<organism evidence="3 4">
    <name type="scientific">Polypterus senegalus</name>
    <name type="common">Senegal bichir</name>
    <dbReference type="NCBI Taxonomy" id="55291"/>
    <lineage>
        <taxon>Eukaryota</taxon>
        <taxon>Metazoa</taxon>
        <taxon>Chordata</taxon>
        <taxon>Craniata</taxon>
        <taxon>Vertebrata</taxon>
        <taxon>Euteleostomi</taxon>
        <taxon>Actinopterygii</taxon>
        <taxon>Polypteriformes</taxon>
        <taxon>Polypteridae</taxon>
        <taxon>Polypterus</taxon>
    </lineage>
</organism>
<dbReference type="SUPFAM" id="SSF117281">
    <property type="entry name" value="Kelch motif"/>
    <property type="match status" value="1"/>
</dbReference>
<evidence type="ECO:0000313" key="3">
    <source>
        <dbReference type="EMBL" id="KAG2459379.1"/>
    </source>
</evidence>
<feature type="region of interest" description="Disordered" evidence="2">
    <location>
        <begin position="342"/>
        <end position="379"/>
    </location>
</feature>
<dbReference type="InterPro" id="IPR006652">
    <property type="entry name" value="Kelch_1"/>
</dbReference>
<dbReference type="Proteomes" id="UP000886611">
    <property type="component" value="Unassembled WGS sequence"/>
</dbReference>
<evidence type="ECO:0000256" key="2">
    <source>
        <dbReference type="SAM" id="MobiDB-lite"/>
    </source>
</evidence>
<evidence type="ECO:0000313" key="4">
    <source>
        <dbReference type="Proteomes" id="UP000886611"/>
    </source>
</evidence>
<dbReference type="GO" id="GO:0005737">
    <property type="term" value="C:cytoplasm"/>
    <property type="evidence" value="ECO:0007669"/>
    <property type="project" value="TreeGrafter"/>
</dbReference>
<accession>A0A8X7X1S2</accession>
<proteinExistence type="predicted"/>
<dbReference type="InterPro" id="IPR052637">
    <property type="entry name" value="KLHDC3-like"/>
</dbReference>
<dbReference type="GO" id="GO:0003682">
    <property type="term" value="F:chromatin binding"/>
    <property type="evidence" value="ECO:0007669"/>
    <property type="project" value="InterPro"/>
</dbReference>
<dbReference type="PANTHER" id="PTHR46461:SF4">
    <property type="entry name" value="LEUCINE-ZIPPER-LIKE TRANSCRIPTIONAL REGULATOR 1"/>
    <property type="match status" value="1"/>
</dbReference>
<gene>
    <name evidence="3" type="ORF">GTO96_0018801</name>
</gene>
<dbReference type="AlphaFoldDB" id="A0A8X7X1S2"/>
<feature type="compositionally biased region" description="Polar residues" evidence="2">
    <location>
        <begin position="363"/>
        <end position="377"/>
    </location>
</feature>
<dbReference type="EMBL" id="JAATIS010005477">
    <property type="protein sequence ID" value="KAG2459379.1"/>
    <property type="molecule type" value="Genomic_DNA"/>
</dbReference>
<dbReference type="PANTHER" id="PTHR46461">
    <property type="entry name" value="KELCH DOMAIN-CONTAINING PROTEIN 3"/>
    <property type="match status" value="1"/>
</dbReference>
<feature type="non-terminal residue" evidence="3">
    <location>
        <position position="1"/>
    </location>
</feature>
<dbReference type="Pfam" id="PF24681">
    <property type="entry name" value="Kelch_KLHDC2_KLHL20_DRC7"/>
    <property type="match status" value="1"/>
</dbReference>
<name>A0A8X7X1S2_POLSE</name>
<dbReference type="Gene3D" id="2.120.10.80">
    <property type="entry name" value="Kelch-type beta propeller"/>
    <property type="match status" value="1"/>
</dbReference>
<dbReference type="InterPro" id="IPR015915">
    <property type="entry name" value="Kelch-typ_b-propeller"/>
</dbReference>